<dbReference type="Pfam" id="PF00698">
    <property type="entry name" value="Acyl_transf_1"/>
    <property type="match status" value="1"/>
</dbReference>
<feature type="domain" description="Malonyl-CoA:ACP transacylase (MAT)" evidence="2">
    <location>
        <begin position="6"/>
        <end position="301"/>
    </location>
</feature>
<dbReference type="GO" id="GO:0016746">
    <property type="term" value="F:acyltransferase activity"/>
    <property type="evidence" value="ECO:0007669"/>
    <property type="project" value="UniProtKB-KW"/>
</dbReference>
<dbReference type="SMART" id="SM00827">
    <property type="entry name" value="PKS_AT"/>
    <property type="match status" value="1"/>
</dbReference>
<dbReference type="PhylomeDB" id="Q8DTK1"/>
<keyword evidence="4" id="KW-1185">Reference proteome</keyword>
<keyword evidence="1 3" id="KW-0808">Transferase</keyword>
<gene>
    <name evidence="3" type="primary">pksD</name>
    <name evidence="3" type="ordered locus">SMU_1336</name>
</gene>
<dbReference type="SUPFAM" id="SSF52151">
    <property type="entry name" value="FabD/lysophospholipase-like"/>
    <property type="match status" value="1"/>
</dbReference>
<dbReference type="STRING" id="210007.SMU_1336"/>
<accession>Q8DTK1</accession>
<name>Q8DTK1_STRMU</name>
<dbReference type="InterPro" id="IPR050444">
    <property type="entry name" value="Polyketide_Synthase"/>
</dbReference>
<evidence type="ECO:0000313" key="4">
    <source>
        <dbReference type="Proteomes" id="UP000002512"/>
    </source>
</evidence>
<organism evidence="3 4">
    <name type="scientific">Streptococcus mutans serotype c (strain ATCC 700610 / UA159)</name>
    <dbReference type="NCBI Taxonomy" id="210007"/>
    <lineage>
        <taxon>Bacteria</taxon>
        <taxon>Bacillati</taxon>
        <taxon>Bacillota</taxon>
        <taxon>Bacilli</taxon>
        <taxon>Lactobacillales</taxon>
        <taxon>Streptococcaceae</taxon>
        <taxon>Streptococcus</taxon>
    </lineage>
</organism>
<evidence type="ECO:0000313" key="3">
    <source>
        <dbReference type="EMBL" id="AAN59009.1"/>
    </source>
</evidence>
<dbReference type="PATRIC" id="fig|210007.7.peg.1194"/>
<dbReference type="PANTHER" id="PTHR45681">
    <property type="entry name" value="POLYKETIDE SYNTHASE 44-RELATED"/>
    <property type="match status" value="1"/>
</dbReference>
<reference evidence="3 4" key="1">
    <citation type="journal article" date="2002" name="Proc. Natl. Acad. Sci. U.S.A.">
        <title>Genome sequence of Streptococcus mutans UA159, a cariogenic dental pathogen.</title>
        <authorList>
            <person name="Ajdic D."/>
            <person name="McShan W.M."/>
            <person name="McLaughlin R.E."/>
            <person name="Savic G."/>
            <person name="Chang J."/>
            <person name="Carson M.B."/>
            <person name="Primeaux C."/>
            <person name="Tian R."/>
            <person name="Kenton S."/>
            <person name="Jia H."/>
            <person name="Lin S."/>
            <person name="Qian Y."/>
            <person name="Li S."/>
            <person name="Zhu H."/>
            <person name="Najar F."/>
            <person name="Lai H."/>
            <person name="White J."/>
            <person name="Roe B.A."/>
            <person name="Ferretti J.J."/>
        </authorList>
    </citation>
    <scope>NUCLEOTIDE SEQUENCE [LARGE SCALE GENOMIC DNA]</scope>
    <source>
        <strain evidence="4">ATCC 700610 / UA159</strain>
    </source>
</reference>
<evidence type="ECO:0000259" key="2">
    <source>
        <dbReference type="SMART" id="SM00827"/>
    </source>
</evidence>
<dbReference type="Gene3D" id="3.40.366.10">
    <property type="entry name" value="Malonyl-Coenzyme A Acyl Carrier Protein, domain 2"/>
    <property type="match status" value="1"/>
</dbReference>
<dbReference type="InterPro" id="IPR014043">
    <property type="entry name" value="Acyl_transferase_dom"/>
</dbReference>
<dbReference type="eggNOG" id="COG3321">
    <property type="taxonomic scope" value="Bacteria"/>
</dbReference>
<evidence type="ECO:0000256" key="1">
    <source>
        <dbReference type="ARBA" id="ARBA00022679"/>
    </source>
</evidence>
<protein>
    <recommendedName>
        <fullName evidence="2">Malonyl-CoA:ACP transacylase (MAT) domain-containing protein</fullName>
    </recommendedName>
</protein>
<dbReference type="RefSeq" id="WP_002273736.1">
    <property type="nucleotide sequence ID" value="NC_004350.2"/>
</dbReference>
<keyword evidence="3" id="KW-0012">Acyltransferase</keyword>
<sequence length="312" mass="35673">MKTVYLLNGQGSQYYHMGKSFYKKNLFFRNTLNNLNNKVKELFNISVLENIMDDSKKINTPFEDLTLSNLGIFFIQYGLFKVLEKEGILPDILVGVSFGECSCAIISKKISLEDGLKTIVTQSEFLKNATNSGYLININKDPEQSILKISNAEFAGKFSPGNYLVFIEKFEKAQEIVDYASFVNKTAVILPVKIPFHSRLIDDLNKEYLKIVKQNCIQYSSSEYEIYSSGRLKTDNNFSDQSFWDMIREPINFEEVISILERNSCRYIELGATNTLANSVRDIISDVSTSEVYELMGVFINTQRVIKNLSKE</sequence>
<dbReference type="KEGG" id="smu:SMU_1336"/>
<dbReference type="AlphaFoldDB" id="Q8DTK1"/>
<dbReference type="InterPro" id="IPR001227">
    <property type="entry name" value="Ac_transferase_dom_sf"/>
</dbReference>
<proteinExistence type="predicted"/>
<dbReference type="EMBL" id="AE014133">
    <property type="protein sequence ID" value="AAN59009.1"/>
    <property type="molecule type" value="Genomic_DNA"/>
</dbReference>
<dbReference type="InterPro" id="IPR016035">
    <property type="entry name" value="Acyl_Trfase/lysoPLipase"/>
</dbReference>
<dbReference type="OrthoDB" id="9805460at2"/>
<dbReference type="Proteomes" id="UP000002512">
    <property type="component" value="Chromosome"/>
</dbReference>
<dbReference type="PANTHER" id="PTHR45681:SF6">
    <property type="entry name" value="POLYKETIDE SYNTHASE 37"/>
    <property type="match status" value="1"/>
</dbReference>
<dbReference type="HOGENOM" id="CLU_030558_3_1_9"/>